<dbReference type="Proteomes" id="UP000230543">
    <property type="component" value="Unassembled WGS sequence"/>
</dbReference>
<proteinExistence type="predicted"/>
<feature type="non-terminal residue" evidence="1">
    <location>
        <position position="324"/>
    </location>
</feature>
<dbReference type="InterPro" id="IPR051200">
    <property type="entry name" value="Host-pathogen_enzymatic-act"/>
</dbReference>
<dbReference type="Pfam" id="PF08309">
    <property type="entry name" value="LVIVD"/>
    <property type="match status" value="6"/>
</dbReference>
<reference evidence="2" key="1">
    <citation type="submission" date="2017-09" db="EMBL/GenBank/DDBJ databases">
        <title>Depth-based differentiation of microbial function through sediment-hosted aquifers and enrichment of novel symbionts in the deep terrestrial subsurface.</title>
        <authorList>
            <person name="Probst A.J."/>
            <person name="Ladd B."/>
            <person name="Jarett J.K."/>
            <person name="Geller-Mcgrath D.E."/>
            <person name="Sieber C.M.K."/>
            <person name="Emerson J.B."/>
            <person name="Anantharaman K."/>
            <person name="Thomas B.C."/>
            <person name="Malmstrom R."/>
            <person name="Stieglmeier M."/>
            <person name="Klingl A."/>
            <person name="Woyke T."/>
            <person name="Ryan C.M."/>
            <person name="Banfield J.F."/>
        </authorList>
    </citation>
    <scope>NUCLEOTIDE SEQUENCE [LARGE SCALE GENOMIC DNA]</scope>
</reference>
<dbReference type="SUPFAM" id="SSF75011">
    <property type="entry name" value="3-carboxy-cis,cis-mucoante lactonizing enzyme"/>
    <property type="match status" value="1"/>
</dbReference>
<gene>
    <name evidence="1" type="ORF">COU22_01540</name>
</gene>
<dbReference type="InterPro" id="IPR013211">
    <property type="entry name" value="LVIVD"/>
</dbReference>
<comment type="caution">
    <text evidence="1">The sequence shown here is derived from an EMBL/GenBank/DDBJ whole genome shotgun (WGS) entry which is preliminary data.</text>
</comment>
<accession>A0A2M6WCP0</accession>
<dbReference type="InterPro" id="IPR015943">
    <property type="entry name" value="WD40/YVTN_repeat-like_dom_sf"/>
</dbReference>
<evidence type="ECO:0008006" key="3">
    <source>
        <dbReference type="Google" id="ProtNLM"/>
    </source>
</evidence>
<organism evidence="1 2">
    <name type="scientific">Candidatus Komeilibacteria bacterium CG10_big_fil_rev_8_21_14_0_10_41_13</name>
    <dbReference type="NCBI Taxonomy" id="1974476"/>
    <lineage>
        <taxon>Bacteria</taxon>
        <taxon>Candidatus Komeiliibacteriota</taxon>
    </lineage>
</organism>
<name>A0A2M6WCP0_9BACT</name>
<dbReference type="Gene3D" id="2.130.10.10">
    <property type="entry name" value="YVTN repeat-like/Quinoprotein amine dehydrogenase"/>
    <property type="match status" value="1"/>
</dbReference>
<dbReference type="PANTHER" id="PTHR47197:SF3">
    <property type="entry name" value="DIHYDRO-HEME D1 DEHYDROGENASE"/>
    <property type="match status" value="1"/>
</dbReference>
<protein>
    <recommendedName>
        <fullName evidence="3">LVIVD repeat-containing protein</fullName>
    </recommendedName>
</protein>
<feature type="non-terminal residue" evidence="1">
    <location>
        <position position="1"/>
    </location>
</feature>
<dbReference type="EMBL" id="PFBO01000047">
    <property type="protein sequence ID" value="PIT90548.1"/>
    <property type="molecule type" value="Genomic_DNA"/>
</dbReference>
<dbReference type="AlphaFoldDB" id="A0A2M6WCP0"/>
<dbReference type="PANTHER" id="PTHR47197">
    <property type="entry name" value="PROTEIN NIRF"/>
    <property type="match status" value="1"/>
</dbReference>
<sequence>AIESTQGQTQDLFRVGTSSNATLPTTTDASYFSVSAYGNTTITGKVLNPTLAGSYATSTYGIAVRGDYAYVVKRDGGATNVHFVIFDVSDPANPVVVSTAVNQGTAYSDLRSGIAVEGNFAYVGNFGSGFISVYDISKPKSPQWVAELSNGNLARIMDMKIRGKYLYASTYDGDGIAIVDISNPYLPVFVTEFEPGGQRIINMFDISGNYLYAPDALLDSLLIIDITNPASPVLLDEFQPGGLNGNLNGVTSVAVQGKLAYILGNNLLSVVDVSDPYNPVLVKQTGSGILNTSLDIKLSGRYAYIGNLSASAAHGLTIFDLASS</sequence>
<evidence type="ECO:0000313" key="2">
    <source>
        <dbReference type="Proteomes" id="UP000230543"/>
    </source>
</evidence>
<evidence type="ECO:0000313" key="1">
    <source>
        <dbReference type="EMBL" id="PIT90548.1"/>
    </source>
</evidence>